<evidence type="ECO:0000313" key="2">
    <source>
        <dbReference type="Proteomes" id="UP000054560"/>
    </source>
</evidence>
<accession>A0A0L0F058</accession>
<gene>
    <name evidence="1" type="ORF">SARC_17472</name>
</gene>
<name>A0A0L0F058_9EUKA</name>
<dbReference type="Proteomes" id="UP000054560">
    <property type="component" value="Unassembled WGS sequence"/>
</dbReference>
<organism evidence="1 2">
    <name type="scientific">Sphaeroforma arctica JP610</name>
    <dbReference type="NCBI Taxonomy" id="667725"/>
    <lineage>
        <taxon>Eukaryota</taxon>
        <taxon>Ichthyosporea</taxon>
        <taxon>Ichthyophonida</taxon>
        <taxon>Sphaeroforma</taxon>
    </lineage>
</organism>
<keyword evidence="2" id="KW-1185">Reference proteome</keyword>
<feature type="non-terminal residue" evidence="1">
    <location>
        <position position="66"/>
    </location>
</feature>
<dbReference type="GeneID" id="25917976"/>
<protein>
    <submittedName>
        <fullName evidence="1">Uncharacterized protein</fullName>
    </submittedName>
</protein>
<dbReference type="RefSeq" id="XP_014143911.1">
    <property type="nucleotide sequence ID" value="XM_014288436.1"/>
</dbReference>
<evidence type="ECO:0000313" key="1">
    <source>
        <dbReference type="EMBL" id="KNC70009.1"/>
    </source>
</evidence>
<reference evidence="1 2" key="1">
    <citation type="submission" date="2011-02" db="EMBL/GenBank/DDBJ databases">
        <title>The Genome Sequence of Sphaeroforma arctica JP610.</title>
        <authorList>
            <consortium name="The Broad Institute Genome Sequencing Platform"/>
            <person name="Russ C."/>
            <person name="Cuomo C."/>
            <person name="Young S.K."/>
            <person name="Zeng Q."/>
            <person name="Gargeya S."/>
            <person name="Alvarado L."/>
            <person name="Berlin A."/>
            <person name="Chapman S.B."/>
            <person name="Chen Z."/>
            <person name="Freedman E."/>
            <person name="Gellesch M."/>
            <person name="Goldberg J."/>
            <person name="Griggs A."/>
            <person name="Gujja S."/>
            <person name="Heilman E."/>
            <person name="Heiman D."/>
            <person name="Howarth C."/>
            <person name="Mehta T."/>
            <person name="Neiman D."/>
            <person name="Pearson M."/>
            <person name="Roberts A."/>
            <person name="Saif S."/>
            <person name="Shea T."/>
            <person name="Shenoy N."/>
            <person name="Sisk P."/>
            <person name="Stolte C."/>
            <person name="Sykes S."/>
            <person name="White J."/>
            <person name="Yandava C."/>
            <person name="Burger G."/>
            <person name="Gray M.W."/>
            <person name="Holland P.W.H."/>
            <person name="King N."/>
            <person name="Lang F.B.F."/>
            <person name="Roger A.J."/>
            <person name="Ruiz-Trillo I."/>
            <person name="Haas B."/>
            <person name="Nusbaum C."/>
            <person name="Birren B."/>
        </authorList>
    </citation>
    <scope>NUCLEOTIDE SEQUENCE [LARGE SCALE GENOMIC DNA]</scope>
    <source>
        <strain evidence="1 2">JP610</strain>
    </source>
</reference>
<proteinExistence type="predicted"/>
<dbReference type="EMBL" id="KQ252470">
    <property type="protein sequence ID" value="KNC70009.1"/>
    <property type="molecule type" value="Genomic_DNA"/>
</dbReference>
<sequence length="66" mass="7229">MQVSGNTLAINTTVPRLLKGGDFDVVIGDVRYSVDNPGHELKNEYRRLCISVKNLGALMDAESVHT</sequence>
<dbReference type="AlphaFoldDB" id="A0A0L0F058"/>